<organism evidence="5 6">
    <name type="scientific">Steroidobacter flavus</name>
    <dbReference type="NCBI Taxonomy" id="1842136"/>
    <lineage>
        <taxon>Bacteria</taxon>
        <taxon>Pseudomonadati</taxon>
        <taxon>Pseudomonadota</taxon>
        <taxon>Gammaproteobacteria</taxon>
        <taxon>Steroidobacterales</taxon>
        <taxon>Steroidobacteraceae</taxon>
        <taxon>Steroidobacter</taxon>
    </lineage>
</organism>
<sequence length="347" mass="37973">MSRETSRESTNSQILAEASEWLIEFETGEPDSDTRREFDDWLRQSPEHVRAYLGLLPLWKQGAVAKFSRDQGPESLIAYANTEGNVVALTGSAQSGKRSRTRTRWRAAMAATIAFAVVGGLFAWREFHAPLYTTGIGEQRSVLLPDGSTLELNARSRVRIEFTEKQRGIDLLQGQALFHVVADAHRPFVVSVDTLSVRAVGTQFDVNRRASGTVVTVVEGRVSILEPSSSGGADASRKSFLSAGEQVTVSPDPANQPRQSRTADAAAATAWTQRRLVFDASTLSEVVEEFNRYNVRPIKIVDASLDGFPITGSFSSTDSASLLRFLEAQPGVQVTTADDEIRVALRK</sequence>
<feature type="domain" description="FecR protein" evidence="3">
    <location>
        <begin position="132"/>
        <end position="222"/>
    </location>
</feature>
<feature type="region of interest" description="Disordered" evidence="1">
    <location>
        <begin position="242"/>
        <end position="264"/>
    </location>
</feature>
<comment type="caution">
    <text evidence="5">The sequence shown here is derived from an EMBL/GenBank/DDBJ whole genome shotgun (WGS) entry which is preliminary data.</text>
</comment>
<dbReference type="Gene3D" id="2.60.120.1440">
    <property type="match status" value="1"/>
</dbReference>
<evidence type="ECO:0000259" key="4">
    <source>
        <dbReference type="Pfam" id="PF16220"/>
    </source>
</evidence>
<evidence type="ECO:0000256" key="1">
    <source>
        <dbReference type="SAM" id="MobiDB-lite"/>
    </source>
</evidence>
<protein>
    <submittedName>
        <fullName evidence="5">FecR family protein</fullName>
    </submittedName>
</protein>
<dbReference type="InterPro" id="IPR032623">
    <property type="entry name" value="FecR_N"/>
</dbReference>
<keyword evidence="2" id="KW-0812">Transmembrane</keyword>
<dbReference type="PIRSF" id="PIRSF018266">
    <property type="entry name" value="FecR"/>
    <property type="match status" value="1"/>
</dbReference>
<dbReference type="Pfam" id="PF04773">
    <property type="entry name" value="FecR"/>
    <property type="match status" value="1"/>
</dbReference>
<dbReference type="InterPro" id="IPR006860">
    <property type="entry name" value="FecR"/>
</dbReference>
<name>A0ABV8T028_9GAMM</name>
<dbReference type="Proteomes" id="UP001595904">
    <property type="component" value="Unassembled WGS sequence"/>
</dbReference>
<feature type="domain" description="FecR N-terminal" evidence="4">
    <location>
        <begin position="17"/>
        <end position="52"/>
    </location>
</feature>
<keyword evidence="2" id="KW-0472">Membrane</keyword>
<dbReference type="Gene3D" id="3.55.50.30">
    <property type="match status" value="1"/>
</dbReference>
<dbReference type="RefSeq" id="WP_380600993.1">
    <property type="nucleotide sequence ID" value="NZ_JBHSDU010000014.1"/>
</dbReference>
<reference evidence="6" key="1">
    <citation type="journal article" date="2019" name="Int. J. Syst. Evol. Microbiol.">
        <title>The Global Catalogue of Microorganisms (GCM) 10K type strain sequencing project: providing services to taxonomists for standard genome sequencing and annotation.</title>
        <authorList>
            <consortium name="The Broad Institute Genomics Platform"/>
            <consortium name="The Broad Institute Genome Sequencing Center for Infectious Disease"/>
            <person name="Wu L."/>
            <person name="Ma J."/>
        </authorList>
    </citation>
    <scope>NUCLEOTIDE SEQUENCE [LARGE SCALE GENOMIC DNA]</scope>
    <source>
        <strain evidence="6">CGMCC 1.10759</strain>
    </source>
</reference>
<dbReference type="PANTHER" id="PTHR30273">
    <property type="entry name" value="PERIPLASMIC SIGNAL SENSOR AND SIGMA FACTOR ACTIVATOR FECR-RELATED"/>
    <property type="match status" value="1"/>
</dbReference>
<dbReference type="Pfam" id="PF16220">
    <property type="entry name" value="DUF4880"/>
    <property type="match status" value="1"/>
</dbReference>
<proteinExistence type="predicted"/>
<gene>
    <name evidence="5" type="ORF">ACFPN2_23050</name>
</gene>
<evidence type="ECO:0000313" key="6">
    <source>
        <dbReference type="Proteomes" id="UP001595904"/>
    </source>
</evidence>
<accession>A0ABV8T028</accession>
<dbReference type="PANTHER" id="PTHR30273:SF2">
    <property type="entry name" value="PROTEIN FECR"/>
    <property type="match status" value="1"/>
</dbReference>
<evidence type="ECO:0000256" key="2">
    <source>
        <dbReference type="SAM" id="Phobius"/>
    </source>
</evidence>
<keyword evidence="6" id="KW-1185">Reference proteome</keyword>
<dbReference type="EMBL" id="JBHSDU010000014">
    <property type="protein sequence ID" value="MFC4311979.1"/>
    <property type="molecule type" value="Genomic_DNA"/>
</dbReference>
<evidence type="ECO:0000259" key="3">
    <source>
        <dbReference type="Pfam" id="PF04773"/>
    </source>
</evidence>
<dbReference type="InterPro" id="IPR012373">
    <property type="entry name" value="Ferrdict_sens_TM"/>
</dbReference>
<keyword evidence="2" id="KW-1133">Transmembrane helix</keyword>
<evidence type="ECO:0000313" key="5">
    <source>
        <dbReference type="EMBL" id="MFC4311979.1"/>
    </source>
</evidence>
<feature type="transmembrane region" description="Helical" evidence="2">
    <location>
        <begin position="105"/>
        <end position="124"/>
    </location>
</feature>